<accession>A0A2K4FCZ4</accession>
<keyword evidence="1" id="KW-0732">Signal</keyword>
<dbReference type="GeneID" id="98296778"/>
<organism evidence="2 3">
    <name type="scientific">Staphylococcus argensis</name>
    <dbReference type="NCBI Taxonomy" id="1607738"/>
    <lineage>
        <taxon>Bacteria</taxon>
        <taxon>Bacillati</taxon>
        <taxon>Bacillota</taxon>
        <taxon>Bacilli</taxon>
        <taxon>Bacillales</taxon>
        <taxon>Staphylococcaceae</taxon>
        <taxon>Staphylococcus</taxon>
    </lineage>
</organism>
<dbReference type="EMBL" id="PPPX01000001">
    <property type="protein sequence ID" value="POA09230.1"/>
    <property type="molecule type" value="Genomic_DNA"/>
</dbReference>
<dbReference type="Proteomes" id="UP000242712">
    <property type="component" value="Unassembled WGS sequence"/>
</dbReference>
<proteinExistence type="predicted"/>
<feature type="chain" id="PRO_5014388628" description="Lipoprotein" evidence="1">
    <location>
        <begin position="22"/>
        <end position="130"/>
    </location>
</feature>
<gene>
    <name evidence="2" type="ORF">CD039_00255</name>
</gene>
<comment type="caution">
    <text evidence="2">The sequence shown here is derived from an EMBL/GenBank/DDBJ whole genome shotgun (WGS) entry which is preliminary data.</text>
</comment>
<evidence type="ECO:0000313" key="3">
    <source>
        <dbReference type="Proteomes" id="UP000242712"/>
    </source>
</evidence>
<name>A0A2K4FCZ4_9STAP</name>
<reference evidence="2 3" key="1">
    <citation type="submission" date="2017-08" db="EMBL/GenBank/DDBJ databases">
        <title>Draft genome sequences of 64 type strains of genus Staph aureus.</title>
        <authorList>
            <person name="Cole K."/>
            <person name="Golubchik T."/>
            <person name="Russell J."/>
            <person name="Foster D."/>
            <person name="Llewelyn M."/>
            <person name="Wilson D."/>
            <person name="Crook D."/>
            <person name="Paul J."/>
        </authorList>
    </citation>
    <scope>NUCLEOTIDE SEQUENCE [LARGE SCALE GENOMIC DNA]</scope>
    <source>
        <strain evidence="2 3">DSM 29875</strain>
    </source>
</reference>
<sequence length="130" mass="14692">MKKSILMILTLVLSTTVFLSACEDSDKGSKKPSSDASKNNTYDLVYYEVLNNGDAEDAKTDVAYKENGSSKVKHYHPSLDHVYEHIIDDGDEKPHVVKDGKKFFIYRPPYMTYGDDDFSGKVEDKSDVKK</sequence>
<dbReference type="AlphaFoldDB" id="A0A2K4FCZ4"/>
<evidence type="ECO:0000256" key="1">
    <source>
        <dbReference type="SAM" id="SignalP"/>
    </source>
</evidence>
<evidence type="ECO:0008006" key="4">
    <source>
        <dbReference type="Google" id="ProtNLM"/>
    </source>
</evidence>
<dbReference type="PROSITE" id="PS51257">
    <property type="entry name" value="PROKAR_LIPOPROTEIN"/>
    <property type="match status" value="1"/>
</dbReference>
<evidence type="ECO:0000313" key="2">
    <source>
        <dbReference type="EMBL" id="POA09230.1"/>
    </source>
</evidence>
<feature type="signal peptide" evidence="1">
    <location>
        <begin position="1"/>
        <end position="21"/>
    </location>
</feature>
<keyword evidence="3" id="KW-1185">Reference proteome</keyword>
<dbReference type="OrthoDB" id="2932050at2"/>
<dbReference type="RefSeq" id="WP_103370655.1">
    <property type="nucleotide sequence ID" value="NZ_CBCRVO010000001.1"/>
</dbReference>
<protein>
    <recommendedName>
        <fullName evidence="4">Lipoprotein</fullName>
    </recommendedName>
</protein>